<dbReference type="Proteomes" id="UP001328107">
    <property type="component" value="Unassembled WGS sequence"/>
</dbReference>
<comment type="caution">
    <text evidence="1">The sequence shown here is derived from an EMBL/GenBank/DDBJ whole genome shotgun (WGS) entry which is preliminary data.</text>
</comment>
<dbReference type="AlphaFoldDB" id="A0AAN5CJV8"/>
<name>A0AAN5CJV8_9BILA</name>
<evidence type="ECO:0000313" key="2">
    <source>
        <dbReference type="Proteomes" id="UP001328107"/>
    </source>
</evidence>
<protein>
    <submittedName>
        <fullName evidence="1">Uncharacterized protein</fullName>
    </submittedName>
</protein>
<gene>
    <name evidence="1" type="ORF">PMAYCL1PPCAC_15965</name>
</gene>
<feature type="non-terminal residue" evidence="1">
    <location>
        <position position="78"/>
    </location>
</feature>
<accession>A0AAN5CJV8</accession>
<feature type="non-terminal residue" evidence="1">
    <location>
        <position position="1"/>
    </location>
</feature>
<organism evidence="1 2">
    <name type="scientific">Pristionchus mayeri</name>
    <dbReference type="NCBI Taxonomy" id="1317129"/>
    <lineage>
        <taxon>Eukaryota</taxon>
        <taxon>Metazoa</taxon>
        <taxon>Ecdysozoa</taxon>
        <taxon>Nematoda</taxon>
        <taxon>Chromadorea</taxon>
        <taxon>Rhabditida</taxon>
        <taxon>Rhabditina</taxon>
        <taxon>Diplogasteromorpha</taxon>
        <taxon>Diplogasteroidea</taxon>
        <taxon>Neodiplogasteridae</taxon>
        <taxon>Pristionchus</taxon>
    </lineage>
</organism>
<keyword evidence="2" id="KW-1185">Reference proteome</keyword>
<reference evidence="2" key="1">
    <citation type="submission" date="2022-10" db="EMBL/GenBank/DDBJ databases">
        <title>Genome assembly of Pristionchus species.</title>
        <authorList>
            <person name="Yoshida K."/>
            <person name="Sommer R.J."/>
        </authorList>
    </citation>
    <scope>NUCLEOTIDE SEQUENCE [LARGE SCALE GENOMIC DNA]</scope>
    <source>
        <strain evidence="2">RS5460</strain>
    </source>
</reference>
<sequence length="78" mass="9107">NEHYREEEHTREDNLLSLLSCCPPQRPVASVTMQIENYRIPIHSHPPHFLEDKAIQLECSHKVEDLQIARDRGEICSC</sequence>
<proteinExistence type="predicted"/>
<evidence type="ECO:0000313" key="1">
    <source>
        <dbReference type="EMBL" id="GMR45770.1"/>
    </source>
</evidence>
<dbReference type="EMBL" id="BTRK01000004">
    <property type="protein sequence ID" value="GMR45770.1"/>
    <property type="molecule type" value="Genomic_DNA"/>
</dbReference>